<name>A0A9Q2NY61_9RHOB</name>
<evidence type="ECO:0000313" key="2">
    <source>
        <dbReference type="EMBL" id="MBM2411871.1"/>
    </source>
</evidence>
<proteinExistence type="predicted"/>
<dbReference type="AlphaFoldDB" id="A0A9Q2NY61"/>
<reference evidence="2" key="1">
    <citation type="submission" date="2021-01" db="EMBL/GenBank/DDBJ databases">
        <title>Diatom-associated Roseobacters Show Island Model of Population Structure.</title>
        <authorList>
            <person name="Qu L."/>
            <person name="Feng X."/>
            <person name="Chen Y."/>
            <person name="Li L."/>
            <person name="Wang X."/>
            <person name="Hu Z."/>
            <person name="Wang H."/>
            <person name="Luo H."/>
        </authorList>
    </citation>
    <scope>NUCLEOTIDE SEQUENCE</scope>
    <source>
        <strain evidence="2">CC28-69</strain>
    </source>
</reference>
<protein>
    <submittedName>
        <fullName evidence="2">Uncharacterized protein</fullName>
    </submittedName>
</protein>
<evidence type="ECO:0000256" key="1">
    <source>
        <dbReference type="SAM" id="MobiDB-lite"/>
    </source>
</evidence>
<feature type="region of interest" description="Disordered" evidence="1">
    <location>
        <begin position="1"/>
        <end position="46"/>
    </location>
</feature>
<organism evidence="2 3">
    <name type="scientific">Marivita cryptomonadis</name>
    <dbReference type="NCBI Taxonomy" id="505252"/>
    <lineage>
        <taxon>Bacteria</taxon>
        <taxon>Pseudomonadati</taxon>
        <taxon>Pseudomonadota</taxon>
        <taxon>Alphaproteobacteria</taxon>
        <taxon>Rhodobacterales</taxon>
        <taxon>Roseobacteraceae</taxon>
        <taxon>Marivita</taxon>
    </lineage>
</organism>
<dbReference type="RefSeq" id="WP_203277108.1">
    <property type="nucleotide sequence ID" value="NZ_JAFBXH010000003.1"/>
</dbReference>
<gene>
    <name evidence="2" type="ORF">JQX41_06140</name>
</gene>
<evidence type="ECO:0000313" key="3">
    <source>
        <dbReference type="Proteomes" id="UP000755667"/>
    </source>
</evidence>
<dbReference type="EMBL" id="JAFBXE010000003">
    <property type="protein sequence ID" value="MBM2411871.1"/>
    <property type="molecule type" value="Genomic_DNA"/>
</dbReference>
<accession>A0A9Q2NY61</accession>
<comment type="caution">
    <text evidence="2">The sequence shown here is derived from an EMBL/GenBank/DDBJ whole genome shotgun (WGS) entry which is preliminary data.</text>
</comment>
<sequence>MGNATRQAIPATLHSRANTPTVKTPTTRRRAQAKTAARTNDCGDAV</sequence>
<dbReference type="Proteomes" id="UP000755667">
    <property type="component" value="Unassembled WGS sequence"/>
</dbReference>